<dbReference type="Pfam" id="PF12680">
    <property type="entry name" value="SnoaL_2"/>
    <property type="match status" value="2"/>
</dbReference>
<dbReference type="InterPro" id="IPR032710">
    <property type="entry name" value="NTF2-like_dom_sf"/>
</dbReference>
<keyword evidence="2" id="KW-0413">Isomerase</keyword>
<protein>
    <submittedName>
        <fullName evidence="2">Ketosteroid isomerase-related protein</fullName>
    </submittedName>
</protein>
<reference evidence="2 3" key="1">
    <citation type="submission" date="2016-10" db="EMBL/GenBank/DDBJ databases">
        <authorList>
            <person name="de Groot N.N."/>
        </authorList>
    </citation>
    <scope>NUCLEOTIDE SEQUENCE [LARGE SCALE GENOMIC DNA]</scope>
    <source>
        <strain evidence="2 3">DSM 44993</strain>
    </source>
</reference>
<keyword evidence="3" id="KW-1185">Reference proteome</keyword>
<feature type="domain" description="SnoaL-like" evidence="1">
    <location>
        <begin position="174"/>
        <end position="271"/>
    </location>
</feature>
<dbReference type="AlphaFoldDB" id="A0A1H8YRM1"/>
<organism evidence="2 3">
    <name type="scientific">Amycolatopsis saalfeldensis</name>
    <dbReference type="NCBI Taxonomy" id="394193"/>
    <lineage>
        <taxon>Bacteria</taxon>
        <taxon>Bacillati</taxon>
        <taxon>Actinomycetota</taxon>
        <taxon>Actinomycetes</taxon>
        <taxon>Pseudonocardiales</taxon>
        <taxon>Pseudonocardiaceae</taxon>
        <taxon>Amycolatopsis</taxon>
    </lineage>
</organism>
<gene>
    <name evidence="2" type="ORF">SAMN04489732_13530</name>
</gene>
<dbReference type="RefSeq" id="WP_091629056.1">
    <property type="nucleotide sequence ID" value="NZ_FOEF01000035.1"/>
</dbReference>
<proteinExistence type="predicted"/>
<dbReference type="Gene3D" id="3.10.450.50">
    <property type="match status" value="2"/>
</dbReference>
<dbReference type="Proteomes" id="UP000198582">
    <property type="component" value="Unassembled WGS sequence"/>
</dbReference>
<evidence type="ECO:0000313" key="2">
    <source>
        <dbReference type="EMBL" id="SEP54028.1"/>
    </source>
</evidence>
<dbReference type="SUPFAM" id="SSF54427">
    <property type="entry name" value="NTF2-like"/>
    <property type="match status" value="2"/>
</dbReference>
<dbReference type="OrthoDB" id="3681559at2"/>
<dbReference type="STRING" id="394193.SAMN04489732_13530"/>
<dbReference type="GO" id="GO:0016853">
    <property type="term" value="F:isomerase activity"/>
    <property type="evidence" value="ECO:0007669"/>
    <property type="project" value="UniProtKB-KW"/>
</dbReference>
<name>A0A1H8YRM1_9PSEU</name>
<dbReference type="InterPro" id="IPR037401">
    <property type="entry name" value="SnoaL-like"/>
</dbReference>
<sequence length="300" mass="32979">MTTPIDLFHRLIEGLAEGRYDELSSLYAEDAVVEQPTAVPRPRRLEGRQAVHALFTGNIGATMRLVAHDVVVHETTDPEVIVAEYRNTVESFKTGRTTENANILVIRARGGLLAHTRDYHDYLKLAAVRGSIEPVIDAYAQAPAHVPGPVAPRPAELADRKSPLGVFQRLCFGVSDARWAELPDLYAEQTDVRHPFLPDAPVLKTRDDLRAHFASAGELGIRVQATDLVTYQSADPEVIIGEFGYEGELGGKPFRINNIFVVRVRDGLVVESRDYGDHLALAATAGRLPELFASLDDQPS</sequence>
<feature type="domain" description="SnoaL-like" evidence="1">
    <location>
        <begin position="9"/>
        <end position="114"/>
    </location>
</feature>
<dbReference type="EMBL" id="FOEF01000035">
    <property type="protein sequence ID" value="SEP54028.1"/>
    <property type="molecule type" value="Genomic_DNA"/>
</dbReference>
<evidence type="ECO:0000259" key="1">
    <source>
        <dbReference type="Pfam" id="PF12680"/>
    </source>
</evidence>
<evidence type="ECO:0000313" key="3">
    <source>
        <dbReference type="Proteomes" id="UP000198582"/>
    </source>
</evidence>
<accession>A0A1H8YRM1</accession>